<comment type="caution">
    <text evidence="3">The sequence shown here is derived from an EMBL/GenBank/DDBJ whole genome shotgun (WGS) entry which is preliminary data.</text>
</comment>
<keyword evidence="2" id="KW-1133">Transmembrane helix</keyword>
<dbReference type="EMBL" id="ASHM01005405">
    <property type="protein sequence ID" value="PNY12602.1"/>
    <property type="molecule type" value="Genomic_DNA"/>
</dbReference>
<dbReference type="PANTHER" id="PTHR10742:SF373">
    <property type="entry name" value="LYSINE-SPECIFIC HISTONE DEMETHYLASE 1 HOMOLOG 2"/>
    <property type="match status" value="1"/>
</dbReference>
<comment type="similarity">
    <text evidence="1">Belongs to the flavin monoamine oxidase family.</text>
</comment>
<dbReference type="STRING" id="57577.A0A2K3PBD3"/>
<keyword evidence="2" id="KW-0812">Transmembrane</keyword>
<dbReference type="SUPFAM" id="SSF51905">
    <property type="entry name" value="FAD/NAD(P)-binding domain"/>
    <property type="match status" value="1"/>
</dbReference>
<organism evidence="3 4">
    <name type="scientific">Trifolium pratense</name>
    <name type="common">Red clover</name>
    <dbReference type="NCBI Taxonomy" id="57577"/>
    <lineage>
        <taxon>Eukaryota</taxon>
        <taxon>Viridiplantae</taxon>
        <taxon>Streptophyta</taxon>
        <taxon>Embryophyta</taxon>
        <taxon>Tracheophyta</taxon>
        <taxon>Spermatophyta</taxon>
        <taxon>Magnoliopsida</taxon>
        <taxon>eudicotyledons</taxon>
        <taxon>Gunneridae</taxon>
        <taxon>Pentapetalae</taxon>
        <taxon>rosids</taxon>
        <taxon>fabids</taxon>
        <taxon>Fabales</taxon>
        <taxon>Fabaceae</taxon>
        <taxon>Papilionoideae</taxon>
        <taxon>50 kb inversion clade</taxon>
        <taxon>NPAAA clade</taxon>
        <taxon>Hologalegina</taxon>
        <taxon>IRL clade</taxon>
        <taxon>Trifolieae</taxon>
        <taxon>Trifolium</taxon>
    </lineage>
</organism>
<reference evidence="3 4" key="2">
    <citation type="journal article" date="2017" name="Front. Plant Sci.">
        <title>Gene Classification and Mining of Molecular Markers Useful in Red Clover (Trifolium pratense) Breeding.</title>
        <authorList>
            <person name="Istvanek J."/>
            <person name="Dluhosova J."/>
            <person name="Dluhos P."/>
            <person name="Patkova L."/>
            <person name="Nedelnik J."/>
            <person name="Repkova J."/>
        </authorList>
    </citation>
    <scope>NUCLEOTIDE SEQUENCE [LARGE SCALE GENOMIC DNA]</scope>
    <source>
        <strain evidence="4">cv. Tatra</strain>
        <tissue evidence="3">Young leaves</tissue>
    </source>
</reference>
<protein>
    <submittedName>
        <fullName evidence="3">Lysine-specific histone demethylase-like protein</fullName>
    </submittedName>
</protein>
<dbReference type="AlphaFoldDB" id="A0A2K3PBD3"/>
<dbReference type="InterPro" id="IPR036188">
    <property type="entry name" value="FAD/NAD-bd_sf"/>
</dbReference>
<dbReference type="Gene3D" id="3.50.50.60">
    <property type="entry name" value="FAD/NAD(P)-binding domain"/>
    <property type="match status" value="1"/>
</dbReference>
<dbReference type="GO" id="GO:0032259">
    <property type="term" value="P:methylation"/>
    <property type="evidence" value="ECO:0007669"/>
    <property type="project" value="UniProtKB-KW"/>
</dbReference>
<evidence type="ECO:0000256" key="1">
    <source>
        <dbReference type="ARBA" id="ARBA00005995"/>
    </source>
</evidence>
<keyword evidence="3" id="KW-0808">Transferase</keyword>
<name>A0A2K3PBD3_TRIPR</name>
<dbReference type="GO" id="GO:0008168">
    <property type="term" value="F:methyltransferase activity"/>
    <property type="evidence" value="ECO:0007669"/>
    <property type="project" value="UniProtKB-KW"/>
</dbReference>
<evidence type="ECO:0000256" key="2">
    <source>
        <dbReference type="SAM" id="Phobius"/>
    </source>
</evidence>
<keyword evidence="2" id="KW-0472">Membrane</keyword>
<accession>A0A2K3PBD3</accession>
<proteinExistence type="inferred from homology"/>
<keyword evidence="3" id="KW-0489">Methyltransferase</keyword>
<dbReference type="InterPro" id="IPR050281">
    <property type="entry name" value="Flavin_monoamine_oxidase"/>
</dbReference>
<dbReference type="Pfam" id="PF13450">
    <property type="entry name" value="NAD_binding_8"/>
    <property type="match status" value="1"/>
</dbReference>
<dbReference type="GO" id="GO:0016491">
    <property type="term" value="F:oxidoreductase activity"/>
    <property type="evidence" value="ECO:0007669"/>
    <property type="project" value="TreeGrafter"/>
</dbReference>
<dbReference type="Proteomes" id="UP000236291">
    <property type="component" value="Unassembled WGS sequence"/>
</dbReference>
<gene>
    <name evidence="3" type="ORF">L195_g009236</name>
</gene>
<evidence type="ECO:0000313" key="4">
    <source>
        <dbReference type="Proteomes" id="UP000236291"/>
    </source>
</evidence>
<sequence>MFTSKLPKATEGTVVIIGAGLAGLAAARQLLSFGYKVVMLEGKKHPGGRVCT</sequence>
<reference evidence="3 4" key="1">
    <citation type="journal article" date="2014" name="Am. J. Bot.">
        <title>Genome assembly and annotation for red clover (Trifolium pratense; Fabaceae).</title>
        <authorList>
            <person name="Istvanek J."/>
            <person name="Jaros M."/>
            <person name="Krenek A."/>
            <person name="Repkova J."/>
        </authorList>
    </citation>
    <scope>NUCLEOTIDE SEQUENCE [LARGE SCALE GENOMIC DNA]</scope>
    <source>
        <strain evidence="4">cv. Tatra</strain>
        <tissue evidence="3">Young leaves</tissue>
    </source>
</reference>
<evidence type="ECO:0000313" key="3">
    <source>
        <dbReference type="EMBL" id="PNY12602.1"/>
    </source>
</evidence>
<dbReference type="PANTHER" id="PTHR10742">
    <property type="entry name" value="FLAVIN MONOAMINE OXIDASE"/>
    <property type="match status" value="1"/>
</dbReference>
<feature type="transmembrane region" description="Helical" evidence="2">
    <location>
        <begin position="12"/>
        <end position="31"/>
    </location>
</feature>